<evidence type="ECO:0000256" key="2">
    <source>
        <dbReference type="ARBA" id="ARBA00022980"/>
    </source>
</evidence>
<dbReference type="PROSITE" id="PS00527">
    <property type="entry name" value="RIBOSOMAL_S14"/>
    <property type="match status" value="1"/>
</dbReference>
<dbReference type="AlphaFoldDB" id="A0A2Z1FD24"/>
<dbReference type="RefSeq" id="YP_009239256.1">
    <property type="nucleotide sequence ID" value="NC_029701.1"/>
</dbReference>
<dbReference type="EMBL" id="KU189740">
    <property type="protein sequence ID" value="AML80579.1"/>
    <property type="molecule type" value="Genomic_DNA"/>
</dbReference>
<keyword evidence="4" id="KW-0496">Mitochondrion</keyword>
<sequence>MTLKNNYNFNKITKSQTFLGLLKKSNKSFSVNLLNQNPLNLKVMDFNTQLNTKAANSIKETETFNKNIKKQIQGLSLSNWSRFVYTKRLTNSKKIQTKFRSIISDQKKRIAFDNHELIGNLLKSLLRVGFSSKPQLHQLEIHFNPISLKNSPYIGAGLILEQSINQQYNKKQGISNIRNRCIVTGRNSIIGKFRLSRISFRRYAGQGLIPGLVKKSH</sequence>
<keyword evidence="2 4" id="KW-0689">Ribosomal protein</keyword>
<dbReference type="GeneID" id="27107927"/>
<dbReference type="InterPro" id="IPR043140">
    <property type="entry name" value="Ribosomal_uS14_sf"/>
</dbReference>
<dbReference type="InterPro" id="IPR018271">
    <property type="entry name" value="Ribosomal_uS14_CS"/>
</dbReference>
<evidence type="ECO:0000256" key="3">
    <source>
        <dbReference type="ARBA" id="ARBA00023274"/>
    </source>
</evidence>
<reference evidence="4" key="1">
    <citation type="journal article" date="2016" name="Mitochondrial DNA Part B Resour">
        <title>Complete mitochondrial genome of Ulva linza, one of the causal species of green macroalgal blooms in Yellow Sea, China.</title>
        <authorList>
            <person name="Zhou L."/>
            <person name="Wang L."/>
            <person name="Zhang J."/>
            <person name="Cai C."/>
            <person name="He P."/>
        </authorList>
    </citation>
    <scope>NUCLEOTIDE SEQUENCE</scope>
</reference>
<evidence type="ECO:0000256" key="1">
    <source>
        <dbReference type="ARBA" id="ARBA00009083"/>
    </source>
</evidence>
<dbReference type="SUPFAM" id="SSF57716">
    <property type="entry name" value="Glucocorticoid receptor-like (DNA-binding domain)"/>
    <property type="match status" value="1"/>
</dbReference>
<keyword evidence="3" id="KW-0687">Ribonucleoprotein</keyword>
<geneLocation type="mitochondrion" evidence="4"/>
<name>A0A2Z1FD24_9CHLO</name>
<evidence type="ECO:0000313" key="4">
    <source>
        <dbReference type="EMBL" id="AML80579.1"/>
    </source>
</evidence>
<gene>
    <name evidence="4" type="primary">rps14</name>
</gene>
<accession>A0A2Z1FD24</accession>
<comment type="similarity">
    <text evidence="1">Belongs to the universal ribosomal protein uS14 family.</text>
</comment>
<protein>
    <submittedName>
        <fullName evidence="4">Ribosomal protein S14</fullName>
    </submittedName>
</protein>
<dbReference type="Pfam" id="PF00253">
    <property type="entry name" value="Ribosomal_S14"/>
    <property type="match status" value="1"/>
</dbReference>
<dbReference type="GO" id="GO:1990904">
    <property type="term" value="C:ribonucleoprotein complex"/>
    <property type="evidence" value="ECO:0007669"/>
    <property type="project" value="UniProtKB-KW"/>
</dbReference>
<dbReference type="Gene3D" id="4.10.830.10">
    <property type="entry name" value="30s Ribosomal Protein S14, Chain N"/>
    <property type="match status" value="1"/>
</dbReference>
<dbReference type="InterPro" id="IPR001209">
    <property type="entry name" value="Ribosomal_uS14"/>
</dbReference>
<organism evidence="4">
    <name type="scientific">Ulva linza</name>
    <dbReference type="NCBI Taxonomy" id="63409"/>
    <lineage>
        <taxon>Eukaryota</taxon>
        <taxon>Viridiplantae</taxon>
        <taxon>Chlorophyta</taxon>
        <taxon>core chlorophytes</taxon>
        <taxon>Ulvophyceae</taxon>
        <taxon>OUU clade</taxon>
        <taxon>Ulvales</taxon>
        <taxon>Ulvaceae</taxon>
        <taxon>Ulva</taxon>
    </lineage>
</organism>
<dbReference type="GO" id="GO:0005840">
    <property type="term" value="C:ribosome"/>
    <property type="evidence" value="ECO:0007669"/>
    <property type="project" value="UniProtKB-KW"/>
</dbReference>
<dbReference type="GO" id="GO:0003735">
    <property type="term" value="F:structural constituent of ribosome"/>
    <property type="evidence" value="ECO:0007669"/>
    <property type="project" value="InterPro"/>
</dbReference>
<dbReference type="GO" id="GO:0006412">
    <property type="term" value="P:translation"/>
    <property type="evidence" value="ECO:0007669"/>
    <property type="project" value="InterPro"/>
</dbReference>
<proteinExistence type="inferred from homology"/>